<dbReference type="AlphaFoldDB" id="A0A9P8C7T3"/>
<dbReference type="GO" id="GO:0005576">
    <property type="term" value="C:extracellular region"/>
    <property type="evidence" value="ECO:0007669"/>
    <property type="project" value="TreeGrafter"/>
</dbReference>
<dbReference type="PROSITE" id="PS51767">
    <property type="entry name" value="PEPTIDASE_A1"/>
    <property type="match status" value="1"/>
</dbReference>
<dbReference type="CDD" id="cd05471">
    <property type="entry name" value="pepsin_like"/>
    <property type="match status" value="1"/>
</dbReference>
<evidence type="ECO:0000256" key="2">
    <source>
        <dbReference type="SAM" id="MobiDB-lite"/>
    </source>
</evidence>
<feature type="domain" description="Peptidase A1" evidence="4">
    <location>
        <begin position="36"/>
        <end position="383"/>
    </location>
</feature>
<dbReference type="InterPro" id="IPR033121">
    <property type="entry name" value="PEPTIDASE_A1"/>
</dbReference>
<evidence type="ECO:0000313" key="6">
    <source>
        <dbReference type="Proteomes" id="UP000824998"/>
    </source>
</evidence>
<accession>A0A9P8C7T3</accession>
<organism evidence="5 6">
    <name type="scientific">Amylocarpus encephaloides</name>
    <dbReference type="NCBI Taxonomy" id="45428"/>
    <lineage>
        <taxon>Eukaryota</taxon>
        <taxon>Fungi</taxon>
        <taxon>Dikarya</taxon>
        <taxon>Ascomycota</taxon>
        <taxon>Pezizomycotina</taxon>
        <taxon>Leotiomycetes</taxon>
        <taxon>Helotiales</taxon>
        <taxon>Helotiales incertae sedis</taxon>
        <taxon>Amylocarpus</taxon>
    </lineage>
</organism>
<dbReference type="GO" id="GO:0009277">
    <property type="term" value="C:fungal-type cell wall"/>
    <property type="evidence" value="ECO:0007669"/>
    <property type="project" value="TreeGrafter"/>
</dbReference>
<dbReference type="InterPro" id="IPR021109">
    <property type="entry name" value="Peptidase_aspartic_dom_sf"/>
</dbReference>
<comment type="caution">
    <text evidence="5">The sequence shown here is derived from an EMBL/GenBank/DDBJ whole genome shotgun (WGS) entry which is preliminary data.</text>
</comment>
<evidence type="ECO:0000259" key="4">
    <source>
        <dbReference type="PROSITE" id="PS51767"/>
    </source>
</evidence>
<dbReference type="GO" id="GO:0004190">
    <property type="term" value="F:aspartic-type endopeptidase activity"/>
    <property type="evidence" value="ECO:0007669"/>
    <property type="project" value="InterPro"/>
</dbReference>
<dbReference type="GO" id="GO:0031505">
    <property type="term" value="P:fungal-type cell wall organization"/>
    <property type="evidence" value="ECO:0007669"/>
    <property type="project" value="TreeGrafter"/>
</dbReference>
<evidence type="ECO:0000256" key="3">
    <source>
        <dbReference type="SAM" id="Phobius"/>
    </source>
</evidence>
<dbReference type="Proteomes" id="UP000824998">
    <property type="component" value="Unassembled WGS sequence"/>
</dbReference>
<feature type="transmembrane region" description="Helical" evidence="3">
    <location>
        <begin position="436"/>
        <end position="459"/>
    </location>
</feature>
<dbReference type="PANTHER" id="PTHR47965:SF101">
    <property type="entry name" value="HYPOTHETICAL ASPARTYL PROTEASE (EUROFUNG)-RELATED"/>
    <property type="match status" value="1"/>
</dbReference>
<sequence>MAIYLAERENHARLEPPQPLVIPPSQIFEGLDGPWSTFNLRVGTPEQDVRVLVSTSAPQSMVVLSEYGCTEKAMVNVPINCKDSRGQLFSPNISSSWQDQGSYDINVEGRGFVGSLGYRQVVEVGFETLGVGLGSAPKFENQTVAAFADALPFYMGVFGLGTQPVNLTFLANSTSPSYFSSLKTKGYIPSLSWSYTAGAKYRLKQVSGQLIFGGRDAARIQPNNVSFEFAQDQDRDLVVSIQGIYSNSRSLLSAPILAFIDSTDPLIWLPESACVAFENAFSLTLDSASNYYLLNETQHSTLLAANPSVTFRISDLLSGGQFVDINLPYSAFDLTIKYPIVEIQTYYFPLRKAANDTQYTLGRTFLQEAYLTVDHERRNFSVSQCAWTEDALIPNIISIASNSTQIQDLPTRPTATPKPSDNTMSKPHNPHMSTSAIAGIIIALVSLFAGIFLCIWVFVSRRRQKANSEPLELKHESSSTLGNLSEVSSVVTSVPMVELPTNEISYEICTEGNSSINRIELDATDSVYTATYVANERGY</sequence>
<dbReference type="GO" id="GO:0006508">
    <property type="term" value="P:proteolysis"/>
    <property type="evidence" value="ECO:0007669"/>
    <property type="project" value="InterPro"/>
</dbReference>
<name>A0A9P8C7T3_9HELO</name>
<gene>
    <name evidence="5" type="ORF">BJ875DRAFT_481557</name>
</gene>
<keyword evidence="6" id="KW-1185">Reference proteome</keyword>
<feature type="region of interest" description="Disordered" evidence="2">
    <location>
        <begin position="407"/>
        <end position="427"/>
    </location>
</feature>
<evidence type="ECO:0000256" key="1">
    <source>
        <dbReference type="ARBA" id="ARBA00007447"/>
    </source>
</evidence>
<evidence type="ECO:0000313" key="5">
    <source>
        <dbReference type="EMBL" id="KAG9237133.1"/>
    </source>
</evidence>
<dbReference type="InterPro" id="IPR001461">
    <property type="entry name" value="Aspartic_peptidase_A1"/>
</dbReference>
<dbReference type="InterPro" id="IPR034164">
    <property type="entry name" value="Pepsin-like_dom"/>
</dbReference>
<keyword evidence="3" id="KW-1133">Transmembrane helix</keyword>
<reference evidence="5" key="1">
    <citation type="journal article" date="2021" name="IMA Fungus">
        <title>Genomic characterization of three marine fungi, including Emericellopsis atlantica sp. nov. with signatures of a generalist lifestyle and marine biomass degradation.</title>
        <authorList>
            <person name="Hagestad O.C."/>
            <person name="Hou L."/>
            <person name="Andersen J.H."/>
            <person name="Hansen E.H."/>
            <person name="Altermark B."/>
            <person name="Li C."/>
            <person name="Kuhnert E."/>
            <person name="Cox R.J."/>
            <person name="Crous P.W."/>
            <person name="Spatafora J.W."/>
            <person name="Lail K."/>
            <person name="Amirebrahimi M."/>
            <person name="Lipzen A."/>
            <person name="Pangilinan J."/>
            <person name="Andreopoulos W."/>
            <person name="Hayes R.D."/>
            <person name="Ng V."/>
            <person name="Grigoriev I.V."/>
            <person name="Jackson S.A."/>
            <person name="Sutton T.D.S."/>
            <person name="Dobson A.D.W."/>
            <person name="Rama T."/>
        </authorList>
    </citation>
    <scope>NUCLEOTIDE SEQUENCE</scope>
    <source>
        <strain evidence="5">TRa018bII</strain>
    </source>
</reference>
<protein>
    <submittedName>
        <fullName evidence="5">Aspartic peptidase domain-containing protein</fullName>
    </submittedName>
</protein>
<proteinExistence type="inferred from homology"/>
<dbReference type="SUPFAM" id="SSF50630">
    <property type="entry name" value="Acid proteases"/>
    <property type="match status" value="1"/>
</dbReference>
<dbReference type="Gene3D" id="2.40.70.10">
    <property type="entry name" value="Acid Proteases"/>
    <property type="match status" value="2"/>
</dbReference>
<keyword evidence="3" id="KW-0472">Membrane</keyword>
<keyword evidence="3" id="KW-0812">Transmembrane</keyword>
<dbReference type="OrthoDB" id="3562045at2759"/>
<comment type="similarity">
    <text evidence="1">Belongs to the peptidase A1 family.</text>
</comment>
<dbReference type="Pfam" id="PF00026">
    <property type="entry name" value="Asp"/>
    <property type="match status" value="1"/>
</dbReference>
<dbReference type="PANTHER" id="PTHR47965">
    <property type="entry name" value="ASPARTYL PROTEASE-RELATED"/>
    <property type="match status" value="1"/>
</dbReference>
<dbReference type="EMBL" id="MU251392">
    <property type="protein sequence ID" value="KAG9237133.1"/>
    <property type="molecule type" value="Genomic_DNA"/>
</dbReference>